<feature type="domain" description="STAS" evidence="1">
    <location>
        <begin position="230"/>
        <end position="323"/>
    </location>
</feature>
<comment type="caution">
    <text evidence="2">The sequence shown here is derived from an EMBL/GenBank/DDBJ whole genome shotgun (WGS) entry which is preliminary data.</text>
</comment>
<dbReference type="AlphaFoldDB" id="A0A939T3H2"/>
<dbReference type="Pfam" id="PF13466">
    <property type="entry name" value="STAS_2"/>
    <property type="match status" value="1"/>
</dbReference>
<dbReference type="EMBL" id="JAGEOJ010000005">
    <property type="protein sequence ID" value="MBO2448103.1"/>
    <property type="molecule type" value="Genomic_DNA"/>
</dbReference>
<dbReference type="CDD" id="cd07043">
    <property type="entry name" value="STAS_anti-anti-sigma_factors"/>
    <property type="match status" value="1"/>
</dbReference>
<dbReference type="InterPro" id="IPR058548">
    <property type="entry name" value="MlaB-like_STAS"/>
</dbReference>
<evidence type="ECO:0000259" key="1">
    <source>
        <dbReference type="PROSITE" id="PS50801"/>
    </source>
</evidence>
<dbReference type="Gene3D" id="3.30.750.24">
    <property type="entry name" value="STAS domain"/>
    <property type="match status" value="1"/>
</dbReference>
<dbReference type="Pfam" id="PF14417">
    <property type="entry name" value="MEDS"/>
    <property type="match status" value="2"/>
</dbReference>
<dbReference type="InterPro" id="IPR002645">
    <property type="entry name" value="STAS_dom"/>
</dbReference>
<keyword evidence="3" id="KW-1185">Reference proteome</keyword>
<dbReference type="InterPro" id="IPR025847">
    <property type="entry name" value="MEDS_domain"/>
</dbReference>
<gene>
    <name evidence="2" type="ORF">J4573_13450</name>
</gene>
<evidence type="ECO:0000313" key="2">
    <source>
        <dbReference type="EMBL" id="MBO2448103.1"/>
    </source>
</evidence>
<dbReference type="SUPFAM" id="SSF52091">
    <property type="entry name" value="SpoIIaa-like"/>
    <property type="match status" value="1"/>
</dbReference>
<dbReference type="PROSITE" id="PS50801">
    <property type="entry name" value="STAS"/>
    <property type="match status" value="1"/>
</dbReference>
<accession>A0A939T3H2</accession>
<reference evidence="2" key="1">
    <citation type="submission" date="2021-03" db="EMBL/GenBank/DDBJ databases">
        <authorList>
            <person name="Kanchanasin P."/>
            <person name="Saeng-In P."/>
            <person name="Phongsopitanun W."/>
            <person name="Yuki M."/>
            <person name="Kudo T."/>
            <person name="Ohkuma M."/>
            <person name="Tanasupawat S."/>
        </authorList>
    </citation>
    <scope>NUCLEOTIDE SEQUENCE</scope>
    <source>
        <strain evidence="2">GKU 128</strain>
    </source>
</reference>
<protein>
    <submittedName>
        <fullName evidence="2">MEDS domain-containing protein</fullName>
    </submittedName>
</protein>
<evidence type="ECO:0000313" key="3">
    <source>
        <dbReference type="Proteomes" id="UP000669179"/>
    </source>
</evidence>
<dbReference type="InterPro" id="IPR036513">
    <property type="entry name" value="STAS_dom_sf"/>
</dbReference>
<sequence>MTMAAGTAVGDMLLGDHLCLIYESEEERLAVLIAYVGDGLAAGHKVIYVADATGNPADGGLGGTALGGDRGARERRRGGDELDGVLARLSAAPGAAPLDLATAVAAGQLVIHQAGETGGGAEDEMALLGAEIDLALMQGYEGVRVTGETAFSLRGWPGSEGFAASERRCAGMLRTSGDARAMAICQYDRRWFDAVQLRELEACHAGRVRIDDLFDNGVLRITPTFMPPGLRLAGDLDESTLPGVEAALRRISGSDRGGHLCLDLSDLDFCDMEGLRALLGARRSGSSVDRHVILRGVPGYLELMMRIAGLEAMPGVVVEEAAR</sequence>
<name>A0A939T3H2_9ACTN</name>
<proteinExistence type="predicted"/>
<dbReference type="Proteomes" id="UP000669179">
    <property type="component" value="Unassembled WGS sequence"/>
</dbReference>
<organism evidence="2 3">
    <name type="scientific">Actinomadura barringtoniae</name>
    <dbReference type="NCBI Taxonomy" id="1427535"/>
    <lineage>
        <taxon>Bacteria</taxon>
        <taxon>Bacillati</taxon>
        <taxon>Actinomycetota</taxon>
        <taxon>Actinomycetes</taxon>
        <taxon>Streptosporangiales</taxon>
        <taxon>Thermomonosporaceae</taxon>
        <taxon>Actinomadura</taxon>
    </lineage>
</organism>